<accession>A0AAF0DRA6</accession>
<evidence type="ECO:0000256" key="3">
    <source>
        <dbReference type="ARBA" id="ARBA00008695"/>
    </source>
</evidence>
<feature type="transmembrane region" description="Helical" evidence="12">
    <location>
        <begin position="901"/>
        <end position="922"/>
    </location>
</feature>
<feature type="transmembrane region" description="Helical" evidence="12">
    <location>
        <begin position="796"/>
        <end position="819"/>
    </location>
</feature>
<feature type="transmembrane region" description="Helical" evidence="12">
    <location>
        <begin position="569"/>
        <end position="588"/>
    </location>
</feature>
<feature type="transmembrane region" description="Helical" evidence="12">
    <location>
        <begin position="942"/>
        <end position="968"/>
    </location>
</feature>
<feature type="compositionally biased region" description="Polar residues" evidence="11">
    <location>
        <begin position="14"/>
        <end position="24"/>
    </location>
</feature>
<dbReference type="AlphaFoldDB" id="A0AAF0DRA6"/>
<feature type="region of interest" description="Disordered" evidence="11">
    <location>
        <begin position="1"/>
        <end position="26"/>
    </location>
</feature>
<feature type="region of interest" description="Disordered" evidence="11">
    <location>
        <begin position="45"/>
        <end position="64"/>
    </location>
</feature>
<feature type="transmembrane region" description="Helical" evidence="12">
    <location>
        <begin position="653"/>
        <end position="671"/>
    </location>
</feature>
<feature type="transmembrane region" description="Helical" evidence="12">
    <location>
        <begin position="683"/>
        <end position="701"/>
    </location>
</feature>
<comment type="similarity">
    <text evidence="3">Belongs to the PIGG/PIGN/PIGO family. PIGO subfamily.</text>
</comment>
<dbReference type="PANTHER" id="PTHR23071">
    <property type="entry name" value="PHOSPHATIDYLINOSITOL GLYCAN"/>
    <property type="match status" value="1"/>
</dbReference>
<dbReference type="CDD" id="cd16023">
    <property type="entry name" value="GPI_EPT_3"/>
    <property type="match status" value="1"/>
</dbReference>
<reference evidence="13" key="1">
    <citation type="submission" date="2023-03" db="EMBL/GenBank/DDBJ databases">
        <title>Emydomyces testavorans Genome Sequence.</title>
        <authorList>
            <person name="Hoyer L."/>
        </authorList>
    </citation>
    <scope>NUCLEOTIDE SEQUENCE</scope>
    <source>
        <strain evidence="13">16-2883</strain>
    </source>
</reference>
<dbReference type="Gene3D" id="3.40.720.10">
    <property type="entry name" value="Alkaline Phosphatase, subunit A"/>
    <property type="match status" value="1"/>
</dbReference>
<evidence type="ECO:0000256" key="5">
    <source>
        <dbReference type="ARBA" id="ARBA00022679"/>
    </source>
</evidence>
<feature type="transmembrane region" description="Helical" evidence="12">
    <location>
        <begin position="626"/>
        <end position="647"/>
    </location>
</feature>
<dbReference type="Proteomes" id="UP001219355">
    <property type="component" value="Chromosome 5"/>
</dbReference>
<keyword evidence="10" id="KW-0325">Glycoprotein</keyword>
<sequence>MKPPNAEHSDRSGSRNLRTAQASGSEYRRIKAQWANAQLLAEEEARNATGAQKQIRRTRSGAASEEELLKAMKEKDGQRNKAKEREFKIMHGGIFFFTKGFLLTRLVLDTKSECAVLPFETPDAKIRLKGLDGGCWHPKTFDKAVVIIIDALRYDFTVPFRPTVEGQKPHLFHHNIPVLYETAVEKPHNAFLLPFIADPPTTTLQRLKGLTTGTLPTFIDAGSNFAGTAIDEDNIVAQLRSAGKRIVHLGDETWHALFPGYFEEDLTHAYDSFNVWDLFTVDNGVTEHIFPLLRAENATKWDVIFGHYLGVDHAGHRYGPDHTAMAAKLREMDGVIRRLIESIDDRTLLVIMGDHGMDSKGDHGGESDDEVEAALWMYSKKKVFGRTSIDSLEPPKTAKERPVPQIDLVPTLSLLLGLPIPFNNLGSPIEEAFAGSDGKDLRDLVAVNRLASAQIVRYQHEYARARGLDQDRTSGPLSLWSQAEGKWRSMKSVTNPDPAALRAIYESYREYQKDTLNACRALWARFDIPSMILGIGILTGGIAILVFYARAIRGDRTDITFPTLKRIGITTAVGVAGGVASTTMSLLQMPALEAGALGAAVGGILGASSTLLWIPQRILSPLPNSLWSWFAAVFTVAQSVGFASNSYTIWEDHILLFFLTTFGFLAAVSSLRQNVKEDRVLGLYHAALFIILSRIASLSRLCREEQMPYCKSTYYVSATSSTSAPWQLLIPFALSLILPSVIRSYYQGTKSYEGSAIFWIGFALRMGLLFVATYWLLDTADDANWLTLKSSTIKSIKVVLAQIVLAIAFAAGTTTFAWAKPCISIAMTPRSQPSVKTSVTILGYANIYGTRFFILVINFALAIILLQKPMGGGTIALQIWQILSLLEILDTNGLTTSNSAIGPIILAMLGSFHFFTTGHQATLSSIQWESAFIPLHTVRYPWSPILVIFNTFGAQILSAVAAPLTVLWKRPINSRSPQNINAVAAKAPENSTRRRLLADVMQAATTHVLYYVTVNVATTVWAGWLRRHLMLYRIFCPRFLMGAAVLVVVDIVVLCFAVAGVRWSTISVGDVFGWD</sequence>
<dbReference type="InterPro" id="IPR037675">
    <property type="entry name" value="PIG-O_N"/>
</dbReference>
<keyword evidence="5" id="KW-0808">Transferase</keyword>
<evidence type="ECO:0000256" key="11">
    <source>
        <dbReference type="SAM" id="MobiDB-lite"/>
    </source>
</evidence>
<keyword evidence="6 12" id="KW-0812">Transmembrane</keyword>
<dbReference type="SUPFAM" id="SSF53649">
    <property type="entry name" value="Alkaline phosphatase-like"/>
    <property type="match status" value="1"/>
</dbReference>
<evidence type="ECO:0000256" key="12">
    <source>
        <dbReference type="SAM" id="Phobius"/>
    </source>
</evidence>
<dbReference type="InterPro" id="IPR039524">
    <property type="entry name" value="PIGO/GPI13"/>
</dbReference>
<evidence type="ECO:0000313" key="14">
    <source>
        <dbReference type="Proteomes" id="UP001219355"/>
    </source>
</evidence>
<feature type="transmembrane region" description="Helical" evidence="12">
    <location>
        <begin position="1039"/>
        <end position="1061"/>
    </location>
</feature>
<feature type="transmembrane region" description="Helical" evidence="12">
    <location>
        <begin position="528"/>
        <end position="548"/>
    </location>
</feature>
<feature type="compositionally biased region" description="Basic and acidic residues" evidence="11">
    <location>
        <begin position="1"/>
        <end position="13"/>
    </location>
</feature>
<protein>
    <submittedName>
        <fullName evidence="13">Mannose-ethanolamine phosphotransferase gpi13</fullName>
    </submittedName>
</protein>
<proteinExistence type="inferred from homology"/>
<dbReference type="InterPro" id="IPR002591">
    <property type="entry name" value="Phosphodiest/P_Trfase"/>
</dbReference>
<evidence type="ECO:0000256" key="4">
    <source>
        <dbReference type="ARBA" id="ARBA00022502"/>
    </source>
</evidence>
<keyword evidence="9 12" id="KW-0472">Membrane</keyword>
<dbReference type="InterPro" id="IPR017850">
    <property type="entry name" value="Alkaline_phosphatase_core_sf"/>
</dbReference>
<feature type="transmembrane region" description="Helical" evidence="12">
    <location>
        <begin position="724"/>
        <end position="745"/>
    </location>
</feature>
<evidence type="ECO:0000256" key="10">
    <source>
        <dbReference type="ARBA" id="ARBA00023180"/>
    </source>
</evidence>
<gene>
    <name evidence="13" type="primary">GPI13</name>
    <name evidence="13" type="ORF">PRK78_007025</name>
</gene>
<keyword evidence="7" id="KW-0256">Endoplasmic reticulum</keyword>
<comment type="pathway">
    <text evidence="2">Glycolipid biosynthesis; glycosylphosphatidylinositol-anchor biosynthesis.</text>
</comment>
<evidence type="ECO:0000256" key="1">
    <source>
        <dbReference type="ARBA" id="ARBA00004477"/>
    </source>
</evidence>
<dbReference type="GO" id="GO:0005789">
    <property type="term" value="C:endoplasmic reticulum membrane"/>
    <property type="evidence" value="ECO:0007669"/>
    <property type="project" value="UniProtKB-SubCell"/>
</dbReference>
<feature type="transmembrane region" description="Helical" evidence="12">
    <location>
        <begin position="594"/>
        <end position="614"/>
    </location>
</feature>
<comment type="subcellular location">
    <subcellularLocation>
        <location evidence="1">Endoplasmic reticulum membrane</location>
        <topology evidence="1">Multi-pass membrane protein</topology>
    </subcellularLocation>
</comment>
<dbReference type="EMBL" id="CP120631">
    <property type="protein sequence ID" value="WEW61535.1"/>
    <property type="molecule type" value="Genomic_DNA"/>
</dbReference>
<evidence type="ECO:0000256" key="7">
    <source>
        <dbReference type="ARBA" id="ARBA00022824"/>
    </source>
</evidence>
<evidence type="ECO:0000256" key="9">
    <source>
        <dbReference type="ARBA" id="ARBA00023136"/>
    </source>
</evidence>
<dbReference type="GO" id="GO:0006506">
    <property type="term" value="P:GPI anchor biosynthetic process"/>
    <property type="evidence" value="ECO:0007669"/>
    <property type="project" value="UniProtKB-KW"/>
</dbReference>
<evidence type="ECO:0000256" key="6">
    <source>
        <dbReference type="ARBA" id="ARBA00022692"/>
    </source>
</evidence>
<name>A0AAF0DRA6_9EURO</name>
<evidence type="ECO:0000256" key="2">
    <source>
        <dbReference type="ARBA" id="ARBA00004687"/>
    </source>
</evidence>
<organism evidence="13 14">
    <name type="scientific">Emydomyces testavorans</name>
    <dbReference type="NCBI Taxonomy" id="2070801"/>
    <lineage>
        <taxon>Eukaryota</taxon>
        <taxon>Fungi</taxon>
        <taxon>Dikarya</taxon>
        <taxon>Ascomycota</taxon>
        <taxon>Pezizomycotina</taxon>
        <taxon>Eurotiomycetes</taxon>
        <taxon>Eurotiomycetidae</taxon>
        <taxon>Onygenales</taxon>
        <taxon>Nannizziopsiaceae</taxon>
        <taxon>Emydomyces</taxon>
    </lineage>
</organism>
<keyword evidence="8 12" id="KW-1133">Transmembrane helix</keyword>
<evidence type="ECO:0000313" key="13">
    <source>
        <dbReference type="EMBL" id="WEW61535.1"/>
    </source>
</evidence>
<dbReference type="Pfam" id="PF01663">
    <property type="entry name" value="Phosphodiest"/>
    <property type="match status" value="1"/>
</dbReference>
<keyword evidence="4" id="KW-0337">GPI-anchor biosynthesis</keyword>
<feature type="transmembrane region" description="Helical" evidence="12">
    <location>
        <begin position="839"/>
        <end position="864"/>
    </location>
</feature>
<feature type="transmembrane region" description="Helical" evidence="12">
    <location>
        <begin position="757"/>
        <end position="776"/>
    </location>
</feature>
<evidence type="ECO:0000256" key="8">
    <source>
        <dbReference type="ARBA" id="ARBA00022989"/>
    </source>
</evidence>
<dbReference type="PANTHER" id="PTHR23071:SF1">
    <property type="entry name" value="GPI ETHANOLAMINE PHOSPHATE TRANSFERASE 3"/>
    <property type="match status" value="1"/>
</dbReference>
<dbReference type="GO" id="GO:0051377">
    <property type="term" value="F:mannose-ethanolamine phosphotransferase activity"/>
    <property type="evidence" value="ECO:0007669"/>
    <property type="project" value="InterPro"/>
</dbReference>
<keyword evidence="14" id="KW-1185">Reference proteome</keyword>